<feature type="transmembrane region" description="Helical" evidence="1">
    <location>
        <begin position="45"/>
        <end position="65"/>
    </location>
</feature>
<organism evidence="2 3">
    <name type="scientific">Thioclava atlantica</name>
    <dbReference type="NCBI Taxonomy" id="1317124"/>
    <lineage>
        <taxon>Bacteria</taxon>
        <taxon>Pseudomonadati</taxon>
        <taxon>Pseudomonadota</taxon>
        <taxon>Alphaproteobacteria</taxon>
        <taxon>Rhodobacterales</taxon>
        <taxon>Paracoccaceae</taxon>
        <taxon>Thioclava</taxon>
    </lineage>
</organism>
<keyword evidence="1" id="KW-0472">Membrane</keyword>
<dbReference type="STRING" id="1317124.DW2_11501"/>
<feature type="transmembrane region" description="Helical" evidence="1">
    <location>
        <begin position="72"/>
        <end position="105"/>
    </location>
</feature>
<evidence type="ECO:0008006" key="4">
    <source>
        <dbReference type="Google" id="ProtNLM"/>
    </source>
</evidence>
<dbReference type="Pfam" id="PF11911">
    <property type="entry name" value="DUF3429"/>
    <property type="match status" value="1"/>
</dbReference>
<dbReference type="PATRIC" id="fig|1317124.6.peg.2327"/>
<dbReference type="EMBL" id="AQRC01000008">
    <property type="protein sequence ID" value="KFE34828.1"/>
    <property type="molecule type" value="Genomic_DNA"/>
</dbReference>
<dbReference type="eggNOG" id="ENOG502ZYPI">
    <property type="taxonomic scope" value="Bacteria"/>
</dbReference>
<evidence type="ECO:0000256" key="1">
    <source>
        <dbReference type="SAM" id="Phobius"/>
    </source>
</evidence>
<dbReference type="PANTHER" id="PTHR15887:SF1">
    <property type="entry name" value="TRANSMEMBRANE PROTEIN 69"/>
    <property type="match status" value="1"/>
</dbReference>
<comment type="caution">
    <text evidence="2">The sequence shown here is derived from an EMBL/GenBank/DDBJ whole genome shotgun (WGS) entry which is preliminary data.</text>
</comment>
<evidence type="ECO:0000313" key="3">
    <source>
        <dbReference type="Proteomes" id="UP000028607"/>
    </source>
</evidence>
<keyword evidence="1" id="KW-1133">Transmembrane helix</keyword>
<dbReference type="InterPro" id="IPR021836">
    <property type="entry name" value="DUF3429"/>
</dbReference>
<proteinExistence type="predicted"/>
<keyword evidence="1" id="KW-0812">Transmembrane</keyword>
<dbReference type="RefSeq" id="WP_038146606.1">
    <property type="nucleotide sequence ID" value="NZ_AQRC01000008.1"/>
</dbReference>
<sequence>MRGLGPKIPGTALVLGLAGLIPFVWGVLAVQTGAFALVAQPRVAVLAYGLMIFCFMAGSLWGFAAKGDWDMAYILAVTPVLAFIALVAFGVPVNFVLLIGFLALLPLDWLFQREGLAPGWWLKLRIGLTAVVVACLIALVRV</sequence>
<evidence type="ECO:0000313" key="2">
    <source>
        <dbReference type="EMBL" id="KFE34828.1"/>
    </source>
</evidence>
<name>A0A085TVT1_9RHOB</name>
<reference evidence="3" key="1">
    <citation type="submission" date="2013-04" db="EMBL/GenBank/DDBJ databases">
        <title>Thioclava sp. 13D2W-2 Genome Sequencing.</title>
        <authorList>
            <person name="Lai Q."/>
            <person name="Li G."/>
            <person name="Shao Z."/>
        </authorList>
    </citation>
    <scope>NUCLEOTIDE SEQUENCE [LARGE SCALE GENOMIC DNA]</scope>
    <source>
        <strain evidence="3">13D2W-2</strain>
    </source>
</reference>
<keyword evidence="3" id="KW-1185">Reference proteome</keyword>
<dbReference type="PANTHER" id="PTHR15887">
    <property type="entry name" value="TRANSMEMBRANE PROTEIN 69"/>
    <property type="match status" value="1"/>
</dbReference>
<protein>
    <recommendedName>
        <fullName evidence="4">DUF3429 domain-containing protein</fullName>
    </recommendedName>
</protein>
<dbReference type="Proteomes" id="UP000028607">
    <property type="component" value="Unassembled WGS sequence"/>
</dbReference>
<accession>A0A085TVT1</accession>
<feature type="transmembrane region" description="Helical" evidence="1">
    <location>
        <begin position="120"/>
        <end position="140"/>
    </location>
</feature>
<gene>
    <name evidence="2" type="ORF">DW2_11501</name>
</gene>
<reference evidence="2 3" key="2">
    <citation type="journal article" date="2015" name="Antonie Van Leeuwenhoek">
        <title>Thioclava indica sp. nov., isolated from surface seawater of the Indian Ocean.</title>
        <authorList>
            <person name="Liu Y."/>
            <person name="Lai Q."/>
            <person name="Du J."/>
            <person name="Xu H."/>
            <person name="Jiang L."/>
            <person name="Shao Z."/>
        </authorList>
    </citation>
    <scope>NUCLEOTIDE SEQUENCE [LARGE SCALE GENOMIC DNA]</scope>
    <source>
        <strain evidence="2 3">13D2W-2</strain>
    </source>
</reference>
<dbReference type="AlphaFoldDB" id="A0A085TVT1"/>
<dbReference type="OrthoDB" id="5297436at2"/>